<evidence type="ECO:0000259" key="2">
    <source>
        <dbReference type="Pfam" id="PF22936"/>
    </source>
</evidence>
<dbReference type="Pfam" id="PF22936">
    <property type="entry name" value="Pol_BBD"/>
    <property type="match status" value="1"/>
</dbReference>
<proteinExistence type="predicted"/>
<dbReference type="Proteomes" id="UP000694864">
    <property type="component" value="Chromosome 8"/>
</dbReference>
<reference evidence="4" key="2">
    <citation type="submission" date="2025-08" db="UniProtKB">
        <authorList>
            <consortium name="RefSeq"/>
        </authorList>
    </citation>
    <scope>IDENTIFICATION</scope>
    <source>
        <tissue evidence="4">Leaf</tissue>
    </source>
</reference>
<dbReference type="InterPro" id="IPR054722">
    <property type="entry name" value="PolX-like_BBD"/>
</dbReference>
<evidence type="ECO:0000313" key="3">
    <source>
        <dbReference type="Proteomes" id="UP000694864"/>
    </source>
</evidence>
<name>A0ABM1QCX6_CAMSA</name>
<organism evidence="3 4">
    <name type="scientific">Camelina sativa</name>
    <name type="common">False flax</name>
    <name type="synonym">Myagrum sativum</name>
    <dbReference type="NCBI Taxonomy" id="90675"/>
    <lineage>
        <taxon>Eukaryota</taxon>
        <taxon>Viridiplantae</taxon>
        <taxon>Streptophyta</taxon>
        <taxon>Embryophyta</taxon>
        <taxon>Tracheophyta</taxon>
        <taxon>Spermatophyta</taxon>
        <taxon>Magnoliopsida</taxon>
        <taxon>eudicotyledons</taxon>
        <taxon>Gunneridae</taxon>
        <taxon>Pentapetalae</taxon>
        <taxon>rosids</taxon>
        <taxon>malvids</taxon>
        <taxon>Brassicales</taxon>
        <taxon>Brassicaceae</taxon>
        <taxon>Camelineae</taxon>
        <taxon>Camelina</taxon>
    </lineage>
</organism>
<evidence type="ECO:0000256" key="1">
    <source>
        <dbReference type="SAM" id="MobiDB-lite"/>
    </source>
</evidence>
<feature type="compositionally biased region" description="Basic and acidic residues" evidence="1">
    <location>
        <begin position="174"/>
        <end position="224"/>
    </location>
</feature>
<evidence type="ECO:0000313" key="4">
    <source>
        <dbReference type="RefSeq" id="XP_019084614.1"/>
    </source>
</evidence>
<accession>A0ABM1QCX6</accession>
<dbReference type="RefSeq" id="XP_019084614.1">
    <property type="nucleotide sequence ID" value="XM_019229069.1"/>
</dbReference>
<feature type="region of interest" description="Disordered" evidence="1">
    <location>
        <begin position="156"/>
        <end position="228"/>
    </location>
</feature>
<dbReference type="GeneID" id="104709998"/>
<feature type="domain" description="Retrovirus-related Pol polyprotein from transposon TNT 1-94-like beta-barrel" evidence="2">
    <location>
        <begin position="1"/>
        <end position="79"/>
    </location>
</feature>
<gene>
    <name evidence="4" type="primary">LOC104709998</name>
</gene>
<sequence>MDSGCTLHSTPDKEVLFDFKEFSGGRVLLADKTHGEIKGSGKIKIQNQDGSVVILKDVKYIPDVSRNLISYGMLEKSGCRYKGSDFMVHFYKDNKKVISGKYHDGLYYLQGTVVKGEVNVSQAAISGKDIAKAEDGVRKKKSKKVTFSVNLIQGPTPYGFERRESSATGGDSSSTEKSESSDEAKSEKSKEISDDQPRLRDHSLDRMHCDNKMKDERVLEDKPESVNGEAELSEISLVQESLSDKVEMKELREASRSNVMDVSRDGAKGGLALSQESQETEVKAFGISEAKTQFIKGLVSKGEVVLNKILTTIHPTDFKTQAVPGKDFQVCYDLLNIA</sequence>
<reference evidence="3" key="1">
    <citation type="journal article" date="2014" name="Nat. Commun.">
        <title>The emerging biofuel crop Camelina sativa retains a highly undifferentiated hexaploid genome structure.</title>
        <authorList>
            <person name="Kagale S."/>
            <person name="Koh C."/>
            <person name="Nixon J."/>
            <person name="Bollina V."/>
            <person name="Clarke W.E."/>
            <person name="Tuteja R."/>
            <person name="Spillane C."/>
            <person name="Robinson S.J."/>
            <person name="Links M.G."/>
            <person name="Clarke C."/>
            <person name="Higgins E.E."/>
            <person name="Huebert T."/>
            <person name="Sharpe A.G."/>
            <person name="Parkin I.A."/>
        </authorList>
    </citation>
    <scope>NUCLEOTIDE SEQUENCE [LARGE SCALE GENOMIC DNA]</scope>
    <source>
        <strain evidence="3">cv. DH55</strain>
    </source>
</reference>
<keyword evidence="3" id="KW-1185">Reference proteome</keyword>
<protein>
    <submittedName>
        <fullName evidence="4">Uncharacterized protein LOC104709998</fullName>
    </submittedName>
</protein>